<dbReference type="NCBIfam" id="TIGR04096">
    <property type="entry name" value="dnd_rel_methyl"/>
    <property type="match status" value="1"/>
</dbReference>
<feature type="non-terminal residue" evidence="1">
    <location>
        <position position="1"/>
    </location>
</feature>
<protein>
    <recommendedName>
        <fullName evidence="2">DNA phosphorothioation-associated methyltransferase</fullName>
    </recommendedName>
</protein>
<organism evidence="1">
    <name type="scientific">marine metagenome</name>
    <dbReference type="NCBI Taxonomy" id="408172"/>
    <lineage>
        <taxon>unclassified sequences</taxon>
        <taxon>metagenomes</taxon>
        <taxon>ecological metagenomes</taxon>
    </lineage>
</organism>
<accession>A0A382MT52</accession>
<gene>
    <name evidence="1" type="ORF">METZ01_LOCUS305008</name>
</gene>
<sequence length="378" mass="43166">SMRISSHKTAISRNNFSRPIQVALANQLFPDNTSFFDYGCGKGDDIRALKSIGHEASGWDPVHKPKTKLKKADVVNIGYVVNVIEDQEERIDAVRKAYDLANKVLIVSARLIFEIRKNNHRPYKDGFLTSRKTFQKFYTHEELKDFIDSTLSVNPMPGGPGVFFIFKDESLKSEFEANRYRRRPIAHFKLNADDLFEENKAILQPIIDFLLRRGRLPDDLEVSNVKKIKEKFGNVKRAFSLIGRVLKQSDWTEVEKERSEDLLIYLGLTKFTGRPTISNLPKDVQLDIKAFFGSYREACKQADELLFSAGNQSLINKACEDAPCGKLIYDALYVHESSLPKLSPIIRIYEGCARNYIGEVEGANIIKLHRLKPKVSYL</sequence>
<name>A0A382MT52_9ZZZZ</name>
<proteinExistence type="predicted"/>
<dbReference type="EMBL" id="UINC01095791">
    <property type="protein sequence ID" value="SVC52154.1"/>
    <property type="molecule type" value="Genomic_DNA"/>
</dbReference>
<evidence type="ECO:0008006" key="2">
    <source>
        <dbReference type="Google" id="ProtNLM"/>
    </source>
</evidence>
<dbReference type="InterPro" id="IPR024019">
    <property type="entry name" value="CHP04096"/>
</dbReference>
<reference evidence="1" key="1">
    <citation type="submission" date="2018-05" db="EMBL/GenBank/DDBJ databases">
        <authorList>
            <person name="Lanie J.A."/>
            <person name="Ng W.-L."/>
            <person name="Kazmierczak K.M."/>
            <person name="Andrzejewski T.M."/>
            <person name="Davidsen T.M."/>
            <person name="Wayne K.J."/>
            <person name="Tettelin H."/>
            <person name="Glass J.I."/>
            <person name="Rusch D."/>
            <person name="Podicherti R."/>
            <person name="Tsui H.-C.T."/>
            <person name="Winkler M.E."/>
        </authorList>
    </citation>
    <scope>NUCLEOTIDE SEQUENCE</scope>
</reference>
<evidence type="ECO:0000313" key="1">
    <source>
        <dbReference type="EMBL" id="SVC52154.1"/>
    </source>
</evidence>
<feature type="non-terminal residue" evidence="1">
    <location>
        <position position="378"/>
    </location>
</feature>
<dbReference type="AlphaFoldDB" id="A0A382MT52"/>